<evidence type="ECO:0000256" key="2">
    <source>
        <dbReference type="PROSITE-ProRule" id="PRU00335"/>
    </source>
</evidence>
<dbReference type="GO" id="GO:0003677">
    <property type="term" value="F:DNA binding"/>
    <property type="evidence" value="ECO:0007669"/>
    <property type="project" value="UniProtKB-UniRule"/>
</dbReference>
<dbReference type="Pfam" id="PF00440">
    <property type="entry name" value="TetR_N"/>
    <property type="match status" value="1"/>
</dbReference>
<evidence type="ECO:0000259" key="3">
    <source>
        <dbReference type="PROSITE" id="PS50977"/>
    </source>
</evidence>
<evidence type="ECO:0000256" key="1">
    <source>
        <dbReference type="ARBA" id="ARBA00023125"/>
    </source>
</evidence>
<dbReference type="InterPro" id="IPR001647">
    <property type="entry name" value="HTH_TetR"/>
</dbReference>
<accession>A0A6L6U6E6</accession>
<dbReference type="Gene3D" id="1.10.357.10">
    <property type="entry name" value="Tetracycline Repressor, domain 2"/>
    <property type="match status" value="1"/>
</dbReference>
<dbReference type="PRINTS" id="PR00455">
    <property type="entry name" value="HTHTETR"/>
</dbReference>
<reference evidence="4 5" key="1">
    <citation type="submission" date="2019-12" db="EMBL/GenBank/DDBJ databases">
        <authorList>
            <person name="Li J."/>
        </authorList>
    </citation>
    <scope>NUCLEOTIDE SEQUENCE [LARGE SCALE GENOMIC DNA]</scope>
    <source>
        <strain evidence="4 5">HL2-2</strain>
    </source>
</reference>
<sequence>MKHKIKTEAISLFNTLGFSVVSMKQIADKLGISAGNLRYHYLNKEALLKVIYTEMYNETLDYILPENTYITLFHFEEMMQKFDNLQQRYAFFFKEIVHISTVYPGISKQYEASNLVRFKDARKLIDYYIESGRMVPENQTIDYDKVIYTIWMISTFWQAQKQIMKTEQYKVNKRPSIEIQWNLLLPYLTEKGLNEYQELRKFIKTTTN</sequence>
<organism evidence="4 5">
    <name type="scientific">Winogradskyella endarachnes</name>
    <dbReference type="NCBI Taxonomy" id="2681965"/>
    <lineage>
        <taxon>Bacteria</taxon>
        <taxon>Pseudomonadati</taxon>
        <taxon>Bacteroidota</taxon>
        <taxon>Flavobacteriia</taxon>
        <taxon>Flavobacteriales</taxon>
        <taxon>Flavobacteriaceae</taxon>
        <taxon>Winogradskyella</taxon>
    </lineage>
</organism>
<dbReference type="InterPro" id="IPR050624">
    <property type="entry name" value="HTH-type_Tx_Regulator"/>
</dbReference>
<feature type="DNA-binding region" description="H-T-H motif" evidence="2">
    <location>
        <begin position="22"/>
        <end position="41"/>
    </location>
</feature>
<dbReference type="Pfam" id="PF13972">
    <property type="entry name" value="TetR"/>
    <property type="match status" value="1"/>
</dbReference>
<dbReference type="PANTHER" id="PTHR43479">
    <property type="entry name" value="ACREF/ENVCD OPERON REPRESSOR-RELATED"/>
    <property type="match status" value="1"/>
</dbReference>
<dbReference type="PANTHER" id="PTHR43479:SF11">
    <property type="entry name" value="ACREF_ENVCD OPERON REPRESSOR-RELATED"/>
    <property type="match status" value="1"/>
</dbReference>
<dbReference type="AlphaFoldDB" id="A0A6L6U6E6"/>
<evidence type="ECO:0000313" key="5">
    <source>
        <dbReference type="Proteomes" id="UP000478208"/>
    </source>
</evidence>
<feature type="domain" description="HTH tetR-type" evidence="3">
    <location>
        <begin position="1"/>
        <end position="59"/>
    </location>
</feature>
<keyword evidence="5" id="KW-1185">Reference proteome</keyword>
<dbReference type="PROSITE" id="PS50977">
    <property type="entry name" value="HTH_TETR_2"/>
    <property type="match status" value="1"/>
</dbReference>
<dbReference type="Proteomes" id="UP000478208">
    <property type="component" value="Unassembled WGS sequence"/>
</dbReference>
<dbReference type="InterPro" id="IPR025722">
    <property type="entry name" value="TetR"/>
</dbReference>
<name>A0A6L6U6E6_9FLAO</name>
<dbReference type="EMBL" id="WOWS01000001">
    <property type="protein sequence ID" value="MUU77096.1"/>
    <property type="molecule type" value="Genomic_DNA"/>
</dbReference>
<gene>
    <name evidence="4" type="ORF">GN138_01445</name>
</gene>
<protein>
    <submittedName>
        <fullName evidence="4">TetR family transcriptional regulator</fullName>
    </submittedName>
</protein>
<dbReference type="SUPFAM" id="SSF46689">
    <property type="entry name" value="Homeodomain-like"/>
    <property type="match status" value="1"/>
</dbReference>
<proteinExistence type="predicted"/>
<dbReference type="InterPro" id="IPR009057">
    <property type="entry name" value="Homeodomain-like_sf"/>
</dbReference>
<dbReference type="RefSeq" id="WP_157361535.1">
    <property type="nucleotide sequence ID" value="NZ_WOWS01000001.1"/>
</dbReference>
<keyword evidence="1 2" id="KW-0238">DNA-binding</keyword>
<comment type="caution">
    <text evidence="4">The sequence shown here is derived from an EMBL/GenBank/DDBJ whole genome shotgun (WGS) entry which is preliminary data.</text>
</comment>
<evidence type="ECO:0000313" key="4">
    <source>
        <dbReference type="EMBL" id="MUU77096.1"/>
    </source>
</evidence>